<proteinExistence type="inferred from homology"/>
<feature type="transmembrane region" description="Helical" evidence="6">
    <location>
        <begin position="180"/>
        <end position="200"/>
    </location>
</feature>
<dbReference type="OrthoDB" id="6612291at2759"/>
<dbReference type="PANTHER" id="PTHR48022:SF10">
    <property type="entry name" value="MAJOR FACILITATOR SUPERFAMILY (MFS) PROFILE DOMAIN-CONTAINING PROTEIN"/>
    <property type="match status" value="1"/>
</dbReference>
<evidence type="ECO:0000259" key="7">
    <source>
        <dbReference type="PROSITE" id="PS50850"/>
    </source>
</evidence>
<dbReference type="InterPro" id="IPR020846">
    <property type="entry name" value="MFS_dom"/>
</dbReference>
<dbReference type="AlphaFoldDB" id="A0A8J2I5N8"/>
<feature type="transmembrane region" description="Helical" evidence="6">
    <location>
        <begin position="329"/>
        <end position="348"/>
    </location>
</feature>
<keyword evidence="3 6" id="KW-0812">Transmembrane</keyword>
<comment type="caution">
    <text evidence="8">The sequence shown here is derived from an EMBL/GenBank/DDBJ whole genome shotgun (WGS) entry which is preliminary data.</text>
</comment>
<dbReference type="FunFam" id="1.20.1250.20:FF:000078">
    <property type="entry name" value="MFS maltose transporter, putative"/>
    <property type="match status" value="1"/>
</dbReference>
<gene>
    <name evidence="8" type="ORF">ALTATR162_LOCUS5860</name>
</gene>
<protein>
    <recommendedName>
        <fullName evidence="7">Major facilitator superfamily (MFS) profile domain-containing protein</fullName>
    </recommendedName>
</protein>
<sequence length="498" mass="55098">MAILKQFESFNTRLALGCHLIASSSFNYGFDNQAFATSQAMDAFAKQFGVLDPTTGRYVLEPSWLSLFNSLNYIGFAAGVLLGSFIANRYGRRWCTFSMSIFAIGTATLGVTAQNRDHIMTAHVYVGMELAVIPAFQSEIVPAPVRGLVVGTYQLSLIIGGFVINCVCRGTSTIQDNRAWRIPLGLFYIIPTLIATLVFFTPESPRWLLLNGRVDEARSSLTTYRQGKFSQDEIDAEFRELQFALEHEVEKGKFIEMFKGLNLKRTLLVLAINFFQQATGQAFASQYGAIYVKSLSTVNPFDMNLVFAGINIIAICITLAIIDRVGRRPMLLAGAAVQTIALMIMGGLGTTPNVSDGQKIGIVAMLALMTAGFSIGWAPLCYVVTTELPALKLRDDTLRLGFFFNVCLNFAVNFSIPYLIYPQYAGLESKVGFVFGSIAAVCFMFTYLCIPECKGKTLEQVDYMFQKKVPLRQFGSYTVPNFSEQEDGKLETLFMKTA</sequence>
<dbReference type="GO" id="GO:0016020">
    <property type="term" value="C:membrane"/>
    <property type="evidence" value="ECO:0007669"/>
    <property type="project" value="UniProtKB-SubCell"/>
</dbReference>
<evidence type="ECO:0000256" key="3">
    <source>
        <dbReference type="ARBA" id="ARBA00022692"/>
    </source>
</evidence>
<feature type="transmembrane region" description="Helical" evidence="6">
    <location>
        <begin position="64"/>
        <end position="87"/>
    </location>
</feature>
<evidence type="ECO:0000256" key="6">
    <source>
        <dbReference type="SAM" id="Phobius"/>
    </source>
</evidence>
<evidence type="ECO:0000256" key="1">
    <source>
        <dbReference type="ARBA" id="ARBA00004141"/>
    </source>
</evidence>
<evidence type="ECO:0000256" key="4">
    <source>
        <dbReference type="ARBA" id="ARBA00022989"/>
    </source>
</evidence>
<dbReference type="PANTHER" id="PTHR48022">
    <property type="entry name" value="PLASTIDIC GLUCOSE TRANSPORTER 4"/>
    <property type="match status" value="1"/>
</dbReference>
<organism evidence="8 9">
    <name type="scientific">Alternaria atra</name>
    <dbReference type="NCBI Taxonomy" id="119953"/>
    <lineage>
        <taxon>Eukaryota</taxon>
        <taxon>Fungi</taxon>
        <taxon>Dikarya</taxon>
        <taxon>Ascomycota</taxon>
        <taxon>Pezizomycotina</taxon>
        <taxon>Dothideomycetes</taxon>
        <taxon>Pleosporomycetidae</taxon>
        <taxon>Pleosporales</taxon>
        <taxon>Pleosporineae</taxon>
        <taxon>Pleosporaceae</taxon>
        <taxon>Alternaria</taxon>
        <taxon>Alternaria sect. Ulocladioides</taxon>
    </lineage>
</organism>
<dbReference type="InterPro" id="IPR050360">
    <property type="entry name" value="MFS_Sugar_Transporters"/>
</dbReference>
<feature type="transmembrane region" description="Helical" evidence="6">
    <location>
        <begin position="303"/>
        <end position="322"/>
    </location>
</feature>
<feature type="transmembrane region" description="Helical" evidence="6">
    <location>
        <begin position="432"/>
        <end position="450"/>
    </location>
</feature>
<reference evidence="8" key="1">
    <citation type="submission" date="2021-05" db="EMBL/GenBank/DDBJ databases">
        <authorList>
            <person name="Stam R."/>
        </authorList>
    </citation>
    <scope>NUCLEOTIDE SEQUENCE</scope>
    <source>
        <strain evidence="8">CS162</strain>
    </source>
</reference>
<comment type="similarity">
    <text evidence="2">Belongs to the major facilitator superfamily. Sugar transporter (TC 2.A.1.1) family.</text>
</comment>
<dbReference type="Pfam" id="PF00083">
    <property type="entry name" value="Sugar_tr"/>
    <property type="match status" value="1"/>
</dbReference>
<dbReference type="RefSeq" id="XP_043169415.1">
    <property type="nucleotide sequence ID" value="XM_043313480.1"/>
</dbReference>
<feature type="transmembrane region" description="Helical" evidence="6">
    <location>
        <begin position="148"/>
        <end position="168"/>
    </location>
</feature>
<dbReference type="InterPro" id="IPR036259">
    <property type="entry name" value="MFS_trans_sf"/>
</dbReference>
<feature type="transmembrane region" description="Helical" evidence="6">
    <location>
        <begin position="360"/>
        <end position="385"/>
    </location>
</feature>
<dbReference type="GeneID" id="67017685"/>
<dbReference type="SUPFAM" id="SSF103473">
    <property type="entry name" value="MFS general substrate transporter"/>
    <property type="match status" value="1"/>
</dbReference>
<dbReference type="PROSITE" id="PS50850">
    <property type="entry name" value="MFS"/>
    <property type="match status" value="1"/>
</dbReference>
<keyword evidence="9" id="KW-1185">Reference proteome</keyword>
<keyword evidence="5 6" id="KW-0472">Membrane</keyword>
<evidence type="ECO:0000313" key="9">
    <source>
        <dbReference type="Proteomes" id="UP000676310"/>
    </source>
</evidence>
<evidence type="ECO:0000313" key="8">
    <source>
        <dbReference type="EMBL" id="CAG5160586.1"/>
    </source>
</evidence>
<evidence type="ECO:0000256" key="5">
    <source>
        <dbReference type="ARBA" id="ARBA00023136"/>
    </source>
</evidence>
<keyword evidence="4 6" id="KW-1133">Transmembrane helix</keyword>
<dbReference type="InterPro" id="IPR005828">
    <property type="entry name" value="MFS_sugar_transport-like"/>
</dbReference>
<dbReference type="GO" id="GO:0005351">
    <property type="term" value="F:carbohydrate:proton symporter activity"/>
    <property type="evidence" value="ECO:0007669"/>
    <property type="project" value="TreeGrafter"/>
</dbReference>
<feature type="domain" description="Major facilitator superfamily (MFS) profile" evidence="7">
    <location>
        <begin position="17"/>
        <end position="454"/>
    </location>
</feature>
<dbReference type="PROSITE" id="PS00216">
    <property type="entry name" value="SUGAR_TRANSPORT_1"/>
    <property type="match status" value="1"/>
</dbReference>
<dbReference type="InterPro" id="IPR005829">
    <property type="entry name" value="Sugar_transporter_CS"/>
</dbReference>
<accession>A0A8J2I5N8</accession>
<feature type="transmembrane region" description="Helical" evidence="6">
    <location>
        <begin position="94"/>
        <end position="113"/>
    </location>
</feature>
<comment type="subcellular location">
    <subcellularLocation>
        <location evidence="1">Membrane</location>
        <topology evidence="1">Multi-pass membrane protein</topology>
    </subcellularLocation>
</comment>
<feature type="transmembrane region" description="Helical" evidence="6">
    <location>
        <begin position="397"/>
        <end position="420"/>
    </location>
</feature>
<evidence type="ECO:0000256" key="2">
    <source>
        <dbReference type="ARBA" id="ARBA00010992"/>
    </source>
</evidence>
<dbReference type="EMBL" id="CAJRGZ010000019">
    <property type="protein sequence ID" value="CAG5160586.1"/>
    <property type="molecule type" value="Genomic_DNA"/>
</dbReference>
<dbReference type="Proteomes" id="UP000676310">
    <property type="component" value="Unassembled WGS sequence"/>
</dbReference>
<dbReference type="Gene3D" id="1.20.1250.20">
    <property type="entry name" value="MFS general substrate transporter like domains"/>
    <property type="match status" value="1"/>
</dbReference>
<name>A0A8J2I5N8_9PLEO</name>